<evidence type="ECO:0000313" key="2">
    <source>
        <dbReference type="EMBL" id="URE02402.1"/>
    </source>
</evidence>
<sequence>MGGPMGLQQSRQRRAGGGEEEEEEQRQQLEERHGEDEGRGCVGFQQSEGGQQQRIPLDQRQVPKEDPKALIFSINHVLI</sequence>
<feature type="compositionally biased region" description="Basic and acidic residues" evidence="1">
    <location>
        <begin position="25"/>
        <end position="39"/>
    </location>
</feature>
<name>A0A9E7FWZ2_9LILI</name>
<dbReference type="EMBL" id="CP097507">
    <property type="protein sequence ID" value="URE02402.1"/>
    <property type="molecule type" value="Genomic_DNA"/>
</dbReference>
<feature type="region of interest" description="Disordered" evidence="1">
    <location>
        <begin position="1"/>
        <end position="66"/>
    </location>
</feature>
<organism evidence="2 3">
    <name type="scientific">Musa troglodytarum</name>
    <name type="common">fe'i banana</name>
    <dbReference type="NCBI Taxonomy" id="320322"/>
    <lineage>
        <taxon>Eukaryota</taxon>
        <taxon>Viridiplantae</taxon>
        <taxon>Streptophyta</taxon>
        <taxon>Embryophyta</taxon>
        <taxon>Tracheophyta</taxon>
        <taxon>Spermatophyta</taxon>
        <taxon>Magnoliopsida</taxon>
        <taxon>Liliopsida</taxon>
        <taxon>Zingiberales</taxon>
        <taxon>Musaceae</taxon>
        <taxon>Musa</taxon>
    </lineage>
</organism>
<dbReference type="OrthoDB" id="10374422at2759"/>
<protein>
    <submittedName>
        <fullName evidence="2">Uncharacterized protein</fullName>
    </submittedName>
</protein>
<evidence type="ECO:0000256" key="1">
    <source>
        <dbReference type="SAM" id="MobiDB-lite"/>
    </source>
</evidence>
<feature type="compositionally biased region" description="Polar residues" evidence="1">
    <location>
        <begin position="44"/>
        <end position="54"/>
    </location>
</feature>
<dbReference type="Proteomes" id="UP001055439">
    <property type="component" value="Chromosome 5"/>
</dbReference>
<keyword evidence="3" id="KW-1185">Reference proteome</keyword>
<accession>A0A9E7FWZ2</accession>
<feature type="compositionally biased region" description="Low complexity" evidence="1">
    <location>
        <begin position="1"/>
        <end position="10"/>
    </location>
</feature>
<dbReference type="AlphaFoldDB" id="A0A9E7FWZ2"/>
<proteinExistence type="predicted"/>
<reference evidence="2" key="1">
    <citation type="submission" date="2022-05" db="EMBL/GenBank/DDBJ databases">
        <title>The Musa troglodytarum L. genome provides insights into the mechanism of non-climacteric behaviour and enrichment of carotenoids.</title>
        <authorList>
            <person name="Wang J."/>
        </authorList>
    </citation>
    <scope>NUCLEOTIDE SEQUENCE</scope>
    <source>
        <tissue evidence="2">Leaf</tissue>
    </source>
</reference>
<evidence type="ECO:0000313" key="3">
    <source>
        <dbReference type="Proteomes" id="UP001055439"/>
    </source>
</evidence>
<gene>
    <name evidence="2" type="ORF">MUK42_18482</name>
</gene>